<evidence type="ECO:0000313" key="3">
    <source>
        <dbReference type="WBParaSite" id="nRc.2.0.1.t04782-RA"/>
    </source>
</evidence>
<organism evidence="2 3">
    <name type="scientific">Romanomermis culicivorax</name>
    <name type="common">Nematode worm</name>
    <dbReference type="NCBI Taxonomy" id="13658"/>
    <lineage>
        <taxon>Eukaryota</taxon>
        <taxon>Metazoa</taxon>
        <taxon>Ecdysozoa</taxon>
        <taxon>Nematoda</taxon>
        <taxon>Enoplea</taxon>
        <taxon>Dorylaimia</taxon>
        <taxon>Mermithida</taxon>
        <taxon>Mermithoidea</taxon>
        <taxon>Mermithidae</taxon>
        <taxon>Romanomermis</taxon>
    </lineage>
</organism>
<keyword evidence="2" id="KW-1185">Reference proteome</keyword>
<protein>
    <submittedName>
        <fullName evidence="3">Uncharacterized protein</fullName>
    </submittedName>
</protein>
<name>A0A915HTP9_ROMCU</name>
<feature type="compositionally biased region" description="Basic and acidic residues" evidence="1">
    <location>
        <begin position="17"/>
        <end position="32"/>
    </location>
</feature>
<proteinExistence type="predicted"/>
<evidence type="ECO:0000313" key="2">
    <source>
        <dbReference type="Proteomes" id="UP000887565"/>
    </source>
</evidence>
<accession>A0A915HTP9</accession>
<dbReference type="AlphaFoldDB" id="A0A915HTP9"/>
<dbReference type="WBParaSite" id="nRc.2.0.1.t04782-RA">
    <property type="protein sequence ID" value="nRc.2.0.1.t04782-RA"/>
    <property type="gene ID" value="nRc.2.0.1.g04782"/>
</dbReference>
<sequence>MPFPPACRRGNAGKAGGKREWDPAQTPRRDARQTEQLKILNNSVIRSQFLAKRLGIDAVLSKSIWLSKQPKRQLSLGFVFGPCPYCQKKTRHVENNLNTTVHKRTTTKVEGLDGRRISSCYTYVPYGSVGAVQGCAAPYGKV</sequence>
<feature type="region of interest" description="Disordered" evidence="1">
    <location>
        <begin position="1"/>
        <end position="32"/>
    </location>
</feature>
<reference evidence="3" key="1">
    <citation type="submission" date="2022-11" db="UniProtKB">
        <authorList>
            <consortium name="WormBaseParasite"/>
        </authorList>
    </citation>
    <scope>IDENTIFICATION</scope>
</reference>
<evidence type="ECO:0000256" key="1">
    <source>
        <dbReference type="SAM" id="MobiDB-lite"/>
    </source>
</evidence>
<dbReference type="Proteomes" id="UP000887565">
    <property type="component" value="Unplaced"/>
</dbReference>